<dbReference type="InterPro" id="IPR020067">
    <property type="entry name" value="Frizzled_dom"/>
</dbReference>
<name>A0A2P8ABT1_9PEZI</name>
<sequence>MHIQCPRLPKLTQLQSRFAASLGASLVLVAIYFILSSPRLAYAQEVDFAENVGRETNSHIWEGSLTRDATTSRSAWDGGEAIDPWDEEMQAMVEDFGLPPLQAENMRSEKNELEVTYDVSGDERVEAIEKEEDLKEERKTEFIRRQATSTTSAVPSSFPTPLPGNNSPVRSNITASQIQRWLFAREDVQGPQGDAGVGLPGGFTDFEEQTGTHEERERHKKLQGHEKSRRQSQRTVYISINTCTQPTWNGREEQPSPPQQLTLLVSSTSAQVGASNGPSDQIEVRLEEGFASANVTASGNVYVAVRSPGLTSGWTGSWTYSIAASIDDYYYSANDGLPPLYLVDTDTESALFVTDNVTQADPDSEDFEQWMNLDPPPFTLFAHSNLTRTKIAGMRYSYCGLSTAADLQANPQTAKDENAPIQMQMITRGLGNKPKQQFYVRGLNGSSSYQAILAMAGNSTATGAGVIGGGGRVWTATNFTTKSDGNCALLFSLPFCSSTAYAVPSNPFTFPNLSSLSNFYDTNAQELYNNFTLSLQLIPCNTSSTSRYSLSKTCDDCARAYKEWLCAVTIPRCEDYSSPLPHLQRRNVGQPFLSNDSLLPEAVLQENFNPMEGAPSLSNADQQVLGETFASNQSRNGQIDELVRPGPYKELLPCEDLCFDLVRSCPSALGFGCPLPGRGLEVGYGKRDGGEGVRCSFAGAVYQVAGVGRVGLDRWVIVTVVAIAVGWSVL</sequence>
<keyword evidence="5" id="KW-1185">Reference proteome</keyword>
<dbReference type="GO" id="GO:0005262">
    <property type="term" value="F:calcium channel activity"/>
    <property type="evidence" value="ECO:0007669"/>
    <property type="project" value="InterPro"/>
</dbReference>
<evidence type="ECO:0000313" key="4">
    <source>
        <dbReference type="EMBL" id="PSK57911.1"/>
    </source>
</evidence>
<organism evidence="4 5">
    <name type="scientific">Elsinoe australis</name>
    <dbReference type="NCBI Taxonomy" id="40998"/>
    <lineage>
        <taxon>Eukaryota</taxon>
        <taxon>Fungi</taxon>
        <taxon>Dikarya</taxon>
        <taxon>Ascomycota</taxon>
        <taxon>Pezizomycotina</taxon>
        <taxon>Dothideomycetes</taxon>
        <taxon>Dothideomycetidae</taxon>
        <taxon>Myriangiales</taxon>
        <taxon>Elsinoaceae</taxon>
        <taxon>Elsinoe</taxon>
    </lineage>
</organism>
<dbReference type="AlphaFoldDB" id="A0A2P8ABT1"/>
<dbReference type="Proteomes" id="UP000243723">
    <property type="component" value="Unassembled WGS sequence"/>
</dbReference>
<dbReference type="InterPro" id="IPR024338">
    <property type="entry name" value="MID1/Yam8"/>
</dbReference>
<evidence type="ECO:0000259" key="3">
    <source>
        <dbReference type="PROSITE" id="PS50038"/>
    </source>
</evidence>
<evidence type="ECO:0000256" key="2">
    <source>
        <dbReference type="SAM" id="MobiDB-lite"/>
    </source>
</evidence>
<accession>A0A2P8ABT1</accession>
<feature type="compositionally biased region" description="Polar residues" evidence="2">
    <location>
        <begin position="146"/>
        <end position="167"/>
    </location>
</feature>
<gene>
    <name evidence="4" type="ORF">B9Z65_9113</name>
</gene>
<evidence type="ECO:0000256" key="1">
    <source>
        <dbReference type="ARBA" id="ARBA00023157"/>
    </source>
</evidence>
<keyword evidence="1" id="KW-1015">Disulfide bond</keyword>
<dbReference type="Pfam" id="PF12929">
    <property type="entry name" value="Mid1"/>
    <property type="match status" value="1"/>
</dbReference>
<feature type="domain" description="FZ" evidence="3">
    <location>
        <begin position="482"/>
        <end position="669"/>
    </location>
</feature>
<evidence type="ECO:0000313" key="5">
    <source>
        <dbReference type="Proteomes" id="UP000243723"/>
    </source>
</evidence>
<feature type="region of interest" description="Disordered" evidence="2">
    <location>
        <begin position="207"/>
        <end position="233"/>
    </location>
</feature>
<comment type="caution">
    <text evidence="4">The sequence shown here is derived from an EMBL/GenBank/DDBJ whole genome shotgun (WGS) entry which is preliminary data.</text>
</comment>
<dbReference type="GO" id="GO:0098703">
    <property type="term" value="P:calcium ion import across plasma membrane"/>
    <property type="evidence" value="ECO:0007669"/>
    <property type="project" value="InterPro"/>
</dbReference>
<dbReference type="PANTHER" id="PTHR39142:SF1">
    <property type="entry name" value="AEL197CP"/>
    <property type="match status" value="1"/>
</dbReference>
<feature type="region of interest" description="Disordered" evidence="2">
    <location>
        <begin position="144"/>
        <end position="167"/>
    </location>
</feature>
<proteinExistence type="predicted"/>
<dbReference type="EMBL" id="NHZQ01000037">
    <property type="protein sequence ID" value="PSK57911.1"/>
    <property type="molecule type" value="Genomic_DNA"/>
</dbReference>
<dbReference type="OrthoDB" id="4199794at2759"/>
<reference evidence="4 5" key="1">
    <citation type="submission" date="2017-05" db="EMBL/GenBank/DDBJ databases">
        <title>Draft genome sequence of Elsinoe australis.</title>
        <authorList>
            <person name="Cheng Q."/>
        </authorList>
    </citation>
    <scope>NUCLEOTIDE SEQUENCE [LARGE SCALE GENOMIC DNA]</scope>
    <source>
        <strain evidence="4 5">NL1</strain>
    </source>
</reference>
<feature type="compositionally biased region" description="Basic residues" evidence="2">
    <location>
        <begin position="218"/>
        <end position="232"/>
    </location>
</feature>
<dbReference type="PROSITE" id="PS50038">
    <property type="entry name" value="FZ"/>
    <property type="match status" value="1"/>
</dbReference>
<protein>
    <submittedName>
        <fullName evidence="4">Calcium influx-promoting protein ehs1</fullName>
    </submittedName>
</protein>
<dbReference type="PANTHER" id="PTHR39142">
    <property type="entry name" value="MID1P"/>
    <property type="match status" value="1"/>
</dbReference>
<dbReference type="STRING" id="40998.A0A2P8ABT1"/>